<keyword evidence="3" id="KW-1185">Reference proteome</keyword>
<accession>A0A221K890</accession>
<sequence length="528" mass="59399">MIKNNKYFFPPIKDNRDFKELFNYLSSVGAGRPVEKDGIPGGPWTPELLAKEISEISTDPDGIDLRTVQHWFQDNEKGISSDNIRWLARIFGCHDPEATGVWQAELIAANRRLVAKRRGQRRRVSAAQAVVLPKINNDEREHLSLAEKSEAMFDGHNPLNLPIVVWGSCSVLWFLAYFSGVHSITYSPLEGVSKQVGFFWSPAWNVGELIFLPIFLVITAQLLSFWKDERHGLFASGVARKRDDDGWMNKVRSFSVSFWAIMFICFGVIFLLQWSGVYLFALIEKKSDISMVDWLLVAIERPDVISIPASLTISFIAFMYSGVIYMLFFAGLLLLYAIVNDFSEMCGSRRFLSGDGQQHQICEVGSTIMHGVFRCAVLGSLIAVSIKLNAAYLISDGETIFDWLINDASYALGLGDENWGWINGSPSPFITSLFLLLIVYFVFFSCMAQIFVSLERSIEARSWNGRLRVTWLKMMGVMILLCASFLLIGRFTGFSLLLAASVLIALGSLLWRAPVPVRQSKLEEGKNV</sequence>
<feature type="transmembrane region" description="Helical" evidence="1">
    <location>
        <begin position="258"/>
        <end position="283"/>
    </location>
</feature>
<feature type="transmembrane region" description="Helical" evidence="1">
    <location>
        <begin position="313"/>
        <end position="339"/>
    </location>
</feature>
<dbReference type="EMBL" id="CP022418">
    <property type="protein sequence ID" value="ASM75067.1"/>
    <property type="molecule type" value="Genomic_DNA"/>
</dbReference>
<keyword evidence="1" id="KW-0812">Transmembrane</keyword>
<feature type="transmembrane region" description="Helical" evidence="1">
    <location>
        <begin position="375"/>
        <end position="394"/>
    </location>
</feature>
<geneLocation type="plasmid" evidence="2 3">
    <name>pSMR1-3</name>
</geneLocation>
<name>A0A221K890_9RHOB</name>
<feature type="transmembrane region" description="Helical" evidence="1">
    <location>
        <begin position="494"/>
        <end position="511"/>
    </location>
</feature>
<feature type="transmembrane region" description="Helical" evidence="1">
    <location>
        <begin position="159"/>
        <end position="178"/>
    </location>
</feature>
<dbReference type="RefSeq" id="WP_157729085.1">
    <property type="nucleotide sequence ID" value="NZ_CP022418.1"/>
</dbReference>
<keyword evidence="1" id="KW-0472">Membrane</keyword>
<feature type="transmembrane region" description="Helical" evidence="1">
    <location>
        <begin position="429"/>
        <end position="451"/>
    </location>
</feature>
<protein>
    <recommendedName>
        <fullName evidence="4">Transmembrane protein</fullName>
    </recommendedName>
</protein>
<keyword evidence="1" id="KW-1133">Transmembrane helix</keyword>
<evidence type="ECO:0000313" key="2">
    <source>
        <dbReference type="EMBL" id="ASM75067.1"/>
    </source>
</evidence>
<proteinExistence type="predicted"/>
<dbReference type="OrthoDB" id="7756347at2"/>
<reference evidence="2 3" key="1">
    <citation type="submission" date="2017-07" db="EMBL/GenBank/DDBJ databases">
        <title>Genome Sequence of Sulfitobacter pseudonitzschiae Strain SMR1 Isolated from a culture of the Diatom Skeletonema marinoi.</title>
        <authorList>
            <person name="Topel M."/>
            <person name="Pinder M.I.M."/>
            <person name="Johansson O.N."/>
            <person name="Kourtchenko O."/>
            <person name="Godhe A."/>
            <person name="Clarke A.K."/>
        </authorList>
    </citation>
    <scope>NUCLEOTIDE SEQUENCE [LARGE SCALE GENOMIC DNA]</scope>
    <source>
        <strain evidence="2 3">SMR1</strain>
        <plasmid evidence="2 3">pSMR1-3</plasmid>
    </source>
</reference>
<dbReference type="KEGG" id="spse:SULPSESMR1_04344"/>
<feature type="transmembrane region" description="Helical" evidence="1">
    <location>
        <begin position="471"/>
        <end position="488"/>
    </location>
</feature>
<dbReference type="Proteomes" id="UP000199754">
    <property type="component" value="Plasmid pSMR1-3"/>
</dbReference>
<dbReference type="AlphaFoldDB" id="A0A221K890"/>
<evidence type="ECO:0000313" key="3">
    <source>
        <dbReference type="Proteomes" id="UP000199754"/>
    </source>
</evidence>
<gene>
    <name evidence="2" type="ORF">SULPSESMR1_04344</name>
</gene>
<keyword evidence="2" id="KW-0614">Plasmid</keyword>
<feature type="transmembrane region" description="Helical" evidence="1">
    <location>
        <begin position="198"/>
        <end position="223"/>
    </location>
</feature>
<evidence type="ECO:0008006" key="4">
    <source>
        <dbReference type="Google" id="ProtNLM"/>
    </source>
</evidence>
<organism evidence="2 3">
    <name type="scientific">Pseudosulfitobacter pseudonitzschiae</name>
    <dbReference type="NCBI Taxonomy" id="1402135"/>
    <lineage>
        <taxon>Bacteria</taxon>
        <taxon>Pseudomonadati</taxon>
        <taxon>Pseudomonadota</taxon>
        <taxon>Alphaproteobacteria</taxon>
        <taxon>Rhodobacterales</taxon>
        <taxon>Roseobacteraceae</taxon>
        <taxon>Pseudosulfitobacter</taxon>
    </lineage>
</organism>
<evidence type="ECO:0000256" key="1">
    <source>
        <dbReference type="SAM" id="Phobius"/>
    </source>
</evidence>